<keyword evidence="3" id="KW-1185">Reference proteome</keyword>
<organism evidence="2 3">
    <name type="scientific">Fusarium mangiferae</name>
    <name type="common">Mango malformation disease fungus</name>
    <dbReference type="NCBI Taxonomy" id="192010"/>
    <lineage>
        <taxon>Eukaryota</taxon>
        <taxon>Fungi</taxon>
        <taxon>Dikarya</taxon>
        <taxon>Ascomycota</taxon>
        <taxon>Pezizomycotina</taxon>
        <taxon>Sordariomycetes</taxon>
        <taxon>Hypocreomycetidae</taxon>
        <taxon>Hypocreales</taxon>
        <taxon>Nectriaceae</taxon>
        <taxon>Fusarium</taxon>
        <taxon>Fusarium fujikuroi species complex</taxon>
    </lineage>
</organism>
<reference evidence="3" key="1">
    <citation type="journal article" date="2016" name="Genome Biol. Evol.">
        <title>Comparative 'omics' of the Fusarium fujikuroi species complex highlights differences in genetic potential and metabolite synthesis.</title>
        <authorList>
            <person name="Niehaus E.-M."/>
            <person name="Muensterkoetter M."/>
            <person name="Proctor R.H."/>
            <person name="Brown D.W."/>
            <person name="Sharon A."/>
            <person name="Idan Y."/>
            <person name="Oren-Young L."/>
            <person name="Sieber C.M."/>
            <person name="Novak O."/>
            <person name="Pencik A."/>
            <person name="Tarkowska D."/>
            <person name="Hromadova K."/>
            <person name="Freeman S."/>
            <person name="Maymon M."/>
            <person name="Elazar M."/>
            <person name="Youssef S.A."/>
            <person name="El-Shabrawy E.S.M."/>
            <person name="Shalaby A.B.A."/>
            <person name="Houterman P."/>
            <person name="Brock N.L."/>
            <person name="Burkhardt I."/>
            <person name="Tsavkelova E.A."/>
            <person name="Dickschat J.S."/>
            <person name="Galuszka P."/>
            <person name="Gueldener U."/>
            <person name="Tudzynski B."/>
        </authorList>
    </citation>
    <scope>NUCLEOTIDE SEQUENCE [LARGE SCALE GENOMIC DNA]</scope>
    <source>
        <strain evidence="3">MRC7560</strain>
    </source>
</reference>
<proteinExistence type="predicted"/>
<sequence>MASTGFDHSAVDVLNLSARRAHMHAFFMHLGVWDSAKVARTREKCVELLCKFLHEQGYVSISHEYFEYEVDALVWDNYLKRKKILTMANEWPWSETVPRKHDPTTQNSLVYKDWLRRDPLVKVEDDDVENTPPNAPEGQENEVPDTLVAGQGIKEEKDQF</sequence>
<dbReference type="VEuPathDB" id="FungiDB:FMAN_09926"/>
<dbReference type="Proteomes" id="UP000184255">
    <property type="component" value="Unassembled WGS sequence"/>
</dbReference>
<protein>
    <submittedName>
        <fullName evidence="2">Uncharacterized protein</fullName>
    </submittedName>
</protein>
<dbReference type="AlphaFoldDB" id="A0A1L7TPI0"/>
<evidence type="ECO:0000313" key="3">
    <source>
        <dbReference type="Proteomes" id="UP000184255"/>
    </source>
</evidence>
<comment type="caution">
    <text evidence="2">The sequence shown here is derived from an EMBL/GenBank/DDBJ whole genome shotgun (WGS) entry which is preliminary data.</text>
</comment>
<name>A0A1L7TPI0_FUSMA</name>
<gene>
    <name evidence="2" type="ORF">FMAN_09926</name>
</gene>
<feature type="region of interest" description="Disordered" evidence="1">
    <location>
        <begin position="122"/>
        <end position="146"/>
    </location>
</feature>
<accession>A0A1L7TPI0</accession>
<dbReference type="EMBL" id="FCQH01000011">
    <property type="protein sequence ID" value="CVL00504.1"/>
    <property type="molecule type" value="Genomic_DNA"/>
</dbReference>
<evidence type="ECO:0000256" key="1">
    <source>
        <dbReference type="SAM" id="MobiDB-lite"/>
    </source>
</evidence>
<dbReference type="GeneID" id="65089183"/>
<dbReference type="RefSeq" id="XP_041686412.1">
    <property type="nucleotide sequence ID" value="XM_041820542.1"/>
</dbReference>
<evidence type="ECO:0000313" key="2">
    <source>
        <dbReference type="EMBL" id="CVL00504.1"/>
    </source>
</evidence>